<comment type="caution">
    <text evidence="2">The sequence shown here is derived from an EMBL/GenBank/DDBJ whole genome shotgun (WGS) entry which is preliminary data.</text>
</comment>
<name>A0AAN8QZ39_9TELE</name>
<organism evidence="2 3">
    <name type="scientific">Coregonus suidteri</name>
    <dbReference type="NCBI Taxonomy" id="861788"/>
    <lineage>
        <taxon>Eukaryota</taxon>
        <taxon>Metazoa</taxon>
        <taxon>Chordata</taxon>
        <taxon>Craniata</taxon>
        <taxon>Vertebrata</taxon>
        <taxon>Euteleostomi</taxon>
        <taxon>Actinopterygii</taxon>
        <taxon>Neopterygii</taxon>
        <taxon>Teleostei</taxon>
        <taxon>Protacanthopterygii</taxon>
        <taxon>Salmoniformes</taxon>
        <taxon>Salmonidae</taxon>
        <taxon>Coregoninae</taxon>
        <taxon>Coregonus</taxon>
    </lineage>
</organism>
<feature type="compositionally biased region" description="Polar residues" evidence="1">
    <location>
        <begin position="1"/>
        <end position="20"/>
    </location>
</feature>
<feature type="region of interest" description="Disordered" evidence="1">
    <location>
        <begin position="1"/>
        <end position="81"/>
    </location>
</feature>
<dbReference type="Proteomes" id="UP001356427">
    <property type="component" value="Unassembled WGS sequence"/>
</dbReference>
<proteinExistence type="predicted"/>
<gene>
    <name evidence="2" type="ORF">J4Q44_G00088060</name>
</gene>
<evidence type="ECO:0000256" key="1">
    <source>
        <dbReference type="SAM" id="MobiDB-lite"/>
    </source>
</evidence>
<accession>A0AAN8QZ39</accession>
<evidence type="ECO:0000313" key="2">
    <source>
        <dbReference type="EMBL" id="KAK6321830.1"/>
    </source>
</evidence>
<protein>
    <submittedName>
        <fullName evidence="2">Uncharacterized protein</fullName>
    </submittedName>
</protein>
<reference evidence="2 3" key="1">
    <citation type="submission" date="2021-04" db="EMBL/GenBank/DDBJ databases">
        <authorList>
            <person name="De Guttry C."/>
            <person name="Zahm M."/>
            <person name="Klopp C."/>
            <person name="Cabau C."/>
            <person name="Louis A."/>
            <person name="Berthelot C."/>
            <person name="Parey E."/>
            <person name="Roest Crollius H."/>
            <person name="Montfort J."/>
            <person name="Robinson-Rechavi M."/>
            <person name="Bucao C."/>
            <person name="Bouchez O."/>
            <person name="Gislard M."/>
            <person name="Lluch J."/>
            <person name="Milhes M."/>
            <person name="Lampietro C."/>
            <person name="Lopez Roques C."/>
            <person name="Donnadieu C."/>
            <person name="Braasch I."/>
            <person name="Desvignes T."/>
            <person name="Postlethwait J."/>
            <person name="Bobe J."/>
            <person name="Wedekind C."/>
            <person name="Guiguen Y."/>
        </authorList>
    </citation>
    <scope>NUCLEOTIDE SEQUENCE [LARGE SCALE GENOMIC DNA]</scope>
    <source>
        <strain evidence="2">Cs_M1</strain>
        <tissue evidence="2">Blood</tissue>
    </source>
</reference>
<evidence type="ECO:0000313" key="3">
    <source>
        <dbReference type="Proteomes" id="UP001356427"/>
    </source>
</evidence>
<dbReference type="AlphaFoldDB" id="A0AAN8QZ39"/>
<keyword evidence="3" id="KW-1185">Reference proteome</keyword>
<dbReference type="EMBL" id="JAGTTL010000006">
    <property type="protein sequence ID" value="KAK6321830.1"/>
    <property type="molecule type" value="Genomic_DNA"/>
</dbReference>
<feature type="compositionally biased region" description="Polar residues" evidence="1">
    <location>
        <begin position="60"/>
        <end position="73"/>
    </location>
</feature>
<sequence>MPGRKTTTYQKWTPSCNKSQRGAGKDLTGSCVSTPGRHSNHRVPSKPATPATDDRHNDSTVKQSGRRSLQTEISKGHYTSD</sequence>